<keyword evidence="2" id="KW-1185">Reference proteome</keyword>
<proteinExistence type="predicted"/>
<reference evidence="1" key="1">
    <citation type="submission" date="2023-08" db="EMBL/GenBank/DDBJ databases">
        <authorList>
            <person name="Alioto T."/>
            <person name="Alioto T."/>
            <person name="Gomez Garrido J."/>
        </authorList>
    </citation>
    <scope>NUCLEOTIDE SEQUENCE</scope>
</reference>
<evidence type="ECO:0000313" key="2">
    <source>
        <dbReference type="Proteomes" id="UP001162480"/>
    </source>
</evidence>
<accession>A0AA36ASG0</accession>
<dbReference type="EMBL" id="OX597816">
    <property type="protein sequence ID" value="CAI9720417.1"/>
    <property type="molecule type" value="Genomic_DNA"/>
</dbReference>
<name>A0AA36ASG0_OCTVU</name>
<organism evidence="1 2">
    <name type="scientific">Octopus vulgaris</name>
    <name type="common">Common octopus</name>
    <dbReference type="NCBI Taxonomy" id="6645"/>
    <lineage>
        <taxon>Eukaryota</taxon>
        <taxon>Metazoa</taxon>
        <taxon>Spiralia</taxon>
        <taxon>Lophotrochozoa</taxon>
        <taxon>Mollusca</taxon>
        <taxon>Cephalopoda</taxon>
        <taxon>Coleoidea</taxon>
        <taxon>Octopodiformes</taxon>
        <taxon>Octopoda</taxon>
        <taxon>Incirrata</taxon>
        <taxon>Octopodidae</taxon>
        <taxon>Octopus</taxon>
    </lineage>
</organism>
<dbReference type="Proteomes" id="UP001162480">
    <property type="component" value="Chromosome 3"/>
</dbReference>
<sequence>MDAPQNYECPPVTMRKIRDVIHQLYPYAEFYKNRHAVEQQEEERARRDKVPIRRSIGLPESIRVPQLDHHEDLDHPGIATLTDEQRLMTNAVLESVEWTLQWYNTEGGAYTSTFSRGFVD</sequence>
<protein>
    <submittedName>
        <fullName evidence="1">Uncharacterized protein</fullName>
    </submittedName>
</protein>
<evidence type="ECO:0000313" key="1">
    <source>
        <dbReference type="EMBL" id="CAI9720417.1"/>
    </source>
</evidence>
<dbReference type="AlphaFoldDB" id="A0AA36ASG0"/>
<gene>
    <name evidence="1" type="ORF">OCTVUL_1B017873</name>
</gene>